<dbReference type="OrthoDB" id="185373at2759"/>
<evidence type="ECO:0000256" key="2">
    <source>
        <dbReference type="PROSITE-ProRule" id="PRU00708"/>
    </source>
</evidence>
<dbReference type="InterPro" id="IPR011990">
    <property type="entry name" value="TPR-like_helical_dom_sf"/>
</dbReference>
<organism evidence="3 4">
    <name type="scientific">Elaeis guineensis var. tenera</name>
    <name type="common">Oil palm</name>
    <dbReference type="NCBI Taxonomy" id="51953"/>
    <lineage>
        <taxon>Eukaryota</taxon>
        <taxon>Viridiplantae</taxon>
        <taxon>Streptophyta</taxon>
        <taxon>Embryophyta</taxon>
        <taxon>Tracheophyta</taxon>
        <taxon>Spermatophyta</taxon>
        <taxon>Magnoliopsida</taxon>
        <taxon>Liliopsida</taxon>
        <taxon>Arecaceae</taxon>
        <taxon>Arecoideae</taxon>
        <taxon>Cocoseae</taxon>
        <taxon>Elaeidinae</taxon>
        <taxon>Elaeis</taxon>
    </lineage>
</organism>
<reference evidence="4 5" key="1">
    <citation type="submission" date="2025-04" db="UniProtKB">
        <authorList>
            <consortium name="RefSeq"/>
        </authorList>
    </citation>
    <scope>IDENTIFICATION</scope>
</reference>
<feature type="repeat" description="PPR" evidence="2">
    <location>
        <begin position="418"/>
        <end position="452"/>
    </location>
</feature>
<dbReference type="InterPro" id="IPR002885">
    <property type="entry name" value="PPR_rpt"/>
</dbReference>
<dbReference type="PROSITE" id="PS51375">
    <property type="entry name" value="PPR"/>
    <property type="match status" value="7"/>
</dbReference>
<dbReference type="Proteomes" id="UP000504607">
    <property type="component" value="Chromosome 1"/>
</dbReference>
<dbReference type="PANTHER" id="PTHR47933:SF25">
    <property type="entry name" value="OS01G0672166 PROTEIN"/>
    <property type="match status" value="1"/>
</dbReference>
<feature type="repeat" description="PPR" evidence="2">
    <location>
        <begin position="306"/>
        <end position="340"/>
    </location>
</feature>
<dbReference type="NCBIfam" id="TIGR00756">
    <property type="entry name" value="PPR"/>
    <property type="match status" value="7"/>
</dbReference>
<dbReference type="Pfam" id="PF12854">
    <property type="entry name" value="PPR_1"/>
    <property type="match status" value="2"/>
</dbReference>
<dbReference type="SUPFAM" id="SSF48452">
    <property type="entry name" value="TPR-like"/>
    <property type="match status" value="1"/>
</dbReference>
<feature type="repeat" description="PPR" evidence="2">
    <location>
        <begin position="236"/>
        <end position="270"/>
    </location>
</feature>
<dbReference type="RefSeq" id="XP_029120992.1">
    <property type="nucleotide sequence ID" value="XM_029265159.1"/>
</dbReference>
<dbReference type="InterPro" id="IPR051240">
    <property type="entry name" value="Mito_RNA-Proc/Resp"/>
</dbReference>
<dbReference type="RefSeq" id="XP_010919368.1">
    <property type="nucleotide sequence ID" value="XM_010921066.3"/>
</dbReference>
<dbReference type="GeneID" id="105043498"/>
<dbReference type="FunFam" id="1.25.40.10:FF:000558">
    <property type="entry name" value="Pentatricopeptide repeat-containing protein At5g39710"/>
    <property type="match status" value="1"/>
</dbReference>
<gene>
    <name evidence="4 5" type="primary">LOC105043498</name>
</gene>
<keyword evidence="3" id="KW-1185">Reference proteome</keyword>
<dbReference type="RefSeq" id="XP_073108816.1">
    <property type="nucleotide sequence ID" value="XM_073252715.1"/>
</dbReference>
<dbReference type="AlphaFoldDB" id="A0A6I9R8P8"/>
<feature type="repeat" description="PPR" evidence="2">
    <location>
        <begin position="341"/>
        <end position="375"/>
    </location>
</feature>
<evidence type="ECO:0000313" key="5">
    <source>
        <dbReference type="RefSeq" id="XP_029120992.1"/>
    </source>
</evidence>
<dbReference type="Pfam" id="PF13041">
    <property type="entry name" value="PPR_2"/>
    <property type="match status" value="3"/>
</dbReference>
<dbReference type="Pfam" id="PF01535">
    <property type="entry name" value="PPR"/>
    <property type="match status" value="1"/>
</dbReference>
<accession>A0A6I9R8P8</accession>
<dbReference type="GO" id="GO:0003729">
    <property type="term" value="F:mRNA binding"/>
    <property type="evidence" value="ECO:0007669"/>
    <property type="project" value="TreeGrafter"/>
</dbReference>
<protein>
    <submittedName>
        <fullName evidence="4 5">Pentatricopeptide repeat-containing protein At5g46100</fullName>
    </submittedName>
</protein>
<name>A0A6I9R8P8_ELAGV</name>
<feature type="repeat" description="PPR" evidence="2">
    <location>
        <begin position="271"/>
        <end position="305"/>
    </location>
</feature>
<dbReference type="KEGG" id="egu:105043498"/>
<dbReference type="PANTHER" id="PTHR47933">
    <property type="entry name" value="PENTATRICOPEPTIDE REPEAT-CONTAINING PROTEIN 1, MITOCHONDRIAL"/>
    <property type="match status" value="1"/>
</dbReference>
<sequence length="484" mass="53819">MACQAPAMRWTREITPAQVLQLIRAEPDPRKALLIFDSATAEYPSGFRHDLPTFSLMATRLAAAGLFSAAESLLERVPSEIGRPPSEAPFLVLLRAYGRAHRPLDALRLFHQAPTRFHLHPSHRSYTALLAVLVAENRLALARGLYNHMREAGVPPTVASYNVLLKALCSATTSSGSAAARSIDAAIRVFGRMADRGCPPDSCSYNTLIDGLCKIGRVEEARELFRQMDSNGCSPTVVTYTTLIHGLCRTDRLEEALKMFDEMGQRGVDPNIITYSSLVDGLCKGGRSLKAMVLLDQMGAECCLPNTITYSSIIHGLCTEGRLREAVEVLDRMRLHGRKPDAGLYGKLIKGLCDSGRFQEAANYLDEMVLSGISPNRVTWSLHLRIHNMVVVGLCTKNESTRAFQVYQSMRTRSISTEPEAFHFLVECFCKKGDVHKAARIVSEMLLEGCVPYQDTWRTIMGGYWERRKVRKAAELVWDQLVVD</sequence>
<feature type="repeat" description="PPR" evidence="2">
    <location>
        <begin position="122"/>
        <end position="156"/>
    </location>
</feature>
<dbReference type="Gene3D" id="1.25.40.10">
    <property type="entry name" value="Tetratricopeptide repeat domain"/>
    <property type="match status" value="5"/>
</dbReference>
<feature type="repeat" description="PPR" evidence="2">
    <location>
        <begin position="201"/>
        <end position="235"/>
    </location>
</feature>
<evidence type="ECO:0000313" key="4">
    <source>
        <dbReference type="RefSeq" id="XP_010919368.1"/>
    </source>
</evidence>
<keyword evidence="1" id="KW-0677">Repeat</keyword>
<evidence type="ECO:0000256" key="1">
    <source>
        <dbReference type="ARBA" id="ARBA00022737"/>
    </source>
</evidence>
<proteinExistence type="predicted"/>
<evidence type="ECO:0000313" key="3">
    <source>
        <dbReference type="Proteomes" id="UP000504607"/>
    </source>
</evidence>